<comment type="caution">
    <text evidence="1">The sequence shown here is derived from an EMBL/GenBank/DDBJ whole genome shotgun (WGS) entry which is preliminary data.</text>
</comment>
<accession>A0ABS3ZSH8</accession>
<keyword evidence="2" id="KW-1185">Reference proteome</keyword>
<dbReference type="Proteomes" id="UP000669317">
    <property type="component" value="Unassembled WGS sequence"/>
</dbReference>
<name>A0ABS3ZSH8_9BRAD</name>
<gene>
    <name evidence="1" type="ORF">JWS04_08300</name>
</gene>
<organism evidence="1 2">
    <name type="scientific">Bradyrhizobium vignae</name>
    <dbReference type="NCBI Taxonomy" id="1549949"/>
    <lineage>
        <taxon>Bacteria</taxon>
        <taxon>Pseudomonadati</taxon>
        <taxon>Pseudomonadota</taxon>
        <taxon>Alphaproteobacteria</taxon>
        <taxon>Hyphomicrobiales</taxon>
        <taxon>Nitrobacteraceae</taxon>
        <taxon>Bradyrhizobium</taxon>
    </lineage>
</organism>
<evidence type="ECO:0000313" key="1">
    <source>
        <dbReference type="EMBL" id="MBP0111092.1"/>
    </source>
</evidence>
<dbReference type="RefSeq" id="WP_160118889.1">
    <property type="nucleotide sequence ID" value="NZ_JAGIKT010000014.1"/>
</dbReference>
<sequence length="95" mass="10736">MLLIDHVPGAVARRKIGERLAMAIRKIGKRHDSRVVFVSQRRMDADRTLVESRTAERVAELSCIAQIRAQDLVVLGLETDESVVRTRLRFLAVQA</sequence>
<proteinExistence type="predicted"/>
<evidence type="ECO:0000313" key="2">
    <source>
        <dbReference type="Proteomes" id="UP000669317"/>
    </source>
</evidence>
<reference evidence="1 2" key="1">
    <citation type="submission" date="2021-03" db="EMBL/GenBank/DDBJ databases">
        <title>Genome Sequence of Bradyrhizobium vignae strain ISRA400.</title>
        <authorList>
            <person name="Tisa L.S."/>
            <person name="Svistoonoff S."/>
            <person name="Hocher V."/>
            <person name="Fall S."/>
            <person name="Zaiya A."/>
            <person name="Naing D."/>
            <person name="Niang N."/>
            <person name="Diouf A."/>
            <person name="Dasylva M.C."/>
            <person name="Toure O."/>
            <person name="Gueye M."/>
            <person name="Gully D."/>
            <person name="Tisseyre P."/>
            <person name="Simpson S."/>
            <person name="Morris K."/>
            <person name="Thomas W.K."/>
        </authorList>
    </citation>
    <scope>NUCLEOTIDE SEQUENCE [LARGE SCALE GENOMIC DNA]</scope>
    <source>
        <strain evidence="1 2">ISRA400</strain>
    </source>
</reference>
<protein>
    <submittedName>
        <fullName evidence="1">Uncharacterized protein</fullName>
    </submittedName>
</protein>
<dbReference type="EMBL" id="JAGIKT010000014">
    <property type="protein sequence ID" value="MBP0111092.1"/>
    <property type="molecule type" value="Genomic_DNA"/>
</dbReference>